<reference evidence="1" key="1">
    <citation type="submission" date="2023-03" db="UniProtKB">
        <authorList>
            <consortium name="EnsemblPlants"/>
        </authorList>
    </citation>
    <scope>IDENTIFICATION</scope>
</reference>
<dbReference type="Gramene" id="MELO3C033924.2.1">
    <property type="protein sequence ID" value="MELO3C033924.2.1"/>
    <property type="gene ID" value="MELO3C033924.2"/>
</dbReference>
<proteinExistence type="predicted"/>
<sequence>MSSTVDFDLKMGSDITSQIAQVNISRFPNLYNLSQTKTHGTEILAKYFHFKFVEYRAQVCFHLKNQISFLFLRSEAKLKEFLNHEARNRDQSCIQITVSGNTRSSKVCFINEASIHFVDFEAETELMTTFVHLKFANSGAILYVGSLYF</sequence>
<accession>A0A9I9EIK2</accession>
<evidence type="ECO:0000313" key="1">
    <source>
        <dbReference type="EnsemblPlants" id="MELO3C033924.2.1"/>
    </source>
</evidence>
<protein>
    <submittedName>
        <fullName evidence="1">Uncharacterized protein</fullName>
    </submittedName>
</protein>
<dbReference type="EnsemblPlants" id="MELO3C033924.2.1">
    <property type="protein sequence ID" value="MELO3C033924.2.1"/>
    <property type="gene ID" value="MELO3C033924.2"/>
</dbReference>
<organism evidence="1">
    <name type="scientific">Cucumis melo</name>
    <name type="common">Muskmelon</name>
    <dbReference type="NCBI Taxonomy" id="3656"/>
    <lineage>
        <taxon>Eukaryota</taxon>
        <taxon>Viridiplantae</taxon>
        <taxon>Streptophyta</taxon>
        <taxon>Embryophyta</taxon>
        <taxon>Tracheophyta</taxon>
        <taxon>Spermatophyta</taxon>
        <taxon>Magnoliopsida</taxon>
        <taxon>eudicotyledons</taxon>
        <taxon>Gunneridae</taxon>
        <taxon>Pentapetalae</taxon>
        <taxon>rosids</taxon>
        <taxon>fabids</taxon>
        <taxon>Cucurbitales</taxon>
        <taxon>Cucurbitaceae</taxon>
        <taxon>Benincaseae</taxon>
        <taxon>Cucumis</taxon>
    </lineage>
</organism>
<dbReference type="AlphaFoldDB" id="A0A9I9EIK2"/>
<name>A0A9I9EIK2_CUCME</name>